<keyword evidence="3" id="KW-0809">Transit peptide</keyword>
<comment type="similarity">
    <text evidence="2">Belongs to the mitochondrion-specific ribosomal protein mL51 family.</text>
</comment>
<evidence type="ECO:0000313" key="10">
    <source>
        <dbReference type="RefSeq" id="XP_032818223.1"/>
    </source>
</evidence>
<keyword evidence="9" id="KW-1185">Reference proteome</keyword>
<dbReference type="RefSeq" id="XP_032818224.1">
    <property type="nucleotide sequence ID" value="XM_032962333.1"/>
</dbReference>
<evidence type="ECO:0000313" key="11">
    <source>
        <dbReference type="RefSeq" id="XP_032818224.1"/>
    </source>
</evidence>
<dbReference type="Proteomes" id="UP001318040">
    <property type="component" value="Chromosome 28"/>
</dbReference>
<evidence type="ECO:0000256" key="6">
    <source>
        <dbReference type="ARBA" id="ARBA00023274"/>
    </source>
</evidence>
<dbReference type="PANTHER" id="PTHR13409:SF0">
    <property type="entry name" value="LARGE RIBOSOMAL SUBUNIT PROTEIN ML51"/>
    <property type="match status" value="1"/>
</dbReference>
<evidence type="ECO:0000313" key="9">
    <source>
        <dbReference type="Proteomes" id="UP001318040"/>
    </source>
</evidence>
<dbReference type="AlphaFoldDB" id="A0AAJ7TKE6"/>
<dbReference type="RefSeq" id="XP_032818223.1">
    <property type="nucleotide sequence ID" value="XM_032962332.1"/>
</dbReference>
<protein>
    <recommendedName>
        <fullName evidence="7">Large ribosomal subunit protein mL51</fullName>
    </recommendedName>
    <alternativeName>
        <fullName evidence="8">39S ribosomal protein L51, mitochondrial</fullName>
    </alternativeName>
</protein>
<reference evidence="10 11" key="1">
    <citation type="submission" date="2025-04" db="UniProtKB">
        <authorList>
            <consortium name="RefSeq"/>
        </authorList>
    </citation>
    <scope>IDENTIFICATION</scope>
    <source>
        <tissue evidence="10 11">Sperm</tissue>
    </source>
</reference>
<comment type="subcellular location">
    <subcellularLocation>
        <location evidence="1">Mitochondrion</location>
    </subcellularLocation>
</comment>
<sequence length="131" mass="15716">MALVKQTFGRLLLGIWRPSAFTQHLRDFSLGATSLVKSHYSPVPQKVDRWTEKRALFGIYDNVGILGDFKMHPKELISGPAWLRGWRGNELQRCIRRMRWVGSRMFEEDRHNLKKRIRFLYKRFNRYGKHR</sequence>
<evidence type="ECO:0000256" key="3">
    <source>
        <dbReference type="ARBA" id="ARBA00022946"/>
    </source>
</evidence>
<dbReference type="GO" id="GO:0005762">
    <property type="term" value="C:mitochondrial large ribosomal subunit"/>
    <property type="evidence" value="ECO:0007669"/>
    <property type="project" value="TreeGrafter"/>
</dbReference>
<keyword evidence="5" id="KW-0496">Mitochondrion</keyword>
<keyword evidence="4 10" id="KW-0689">Ribosomal protein</keyword>
<organism evidence="9 10">
    <name type="scientific">Petromyzon marinus</name>
    <name type="common">Sea lamprey</name>
    <dbReference type="NCBI Taxonomy" id="7757"/>
    <lineage>
        <taxon>Eukaryota</taxon>
        <taxon>Metazoa</taxon>
        <taxon>Chordata</taxon>
        <taxon>Craniata</taxon>
        <taxon>Vertebrata</taxon>
        <taxon>Cyclostomata</taxon>
        <taxon>Hyperoartia</taxon>
        <taxon>Petromyzontiformes</taxon>
        <taxon>Petromyzontidae</taxon>
        <taxon>Petromyzon</taxon>
    </lineage>
</organism>
<evidence type="ECO:0000256" key="7">
    <source>
        <dbReference type="ARBA" id="ARBA00035182"/>
    </source>
</evidence>
<evidence type="ECO:0000256" key="8">
    <source>
        <dbReference type="ARBA" id="ARBA00035419"/>
    </source>
</evidence>
<evidence type="ECO:0000256" key="4">
    <source>
        <dbReference type="ARBA" id="ARBA00022980"/>
    </source>
</evidence>
<dbReference type="KEGG" id="pmrn:116946996"/>
<dbReference type="Pfam" id="PF10244">
    <property type="entry name" value="MRP-L51"/>
    <property type="match status" value="1"/>
</dbReference>
<dbReference type="PANTHER" id="PTHR13409">
    <property type="entry name" value="MITOCHONDRIAL 39S RIBOSOMAL PROTEIN L51"/>
    <property type="match status" value="1"/>
</dbReference>
<keyword evidence="6" id="KW-0687">Ribonucleoprotein</keyword>
<name>A0AAJ7TKE6_PETMA</name>
<evidence type="ECO:0000256" key="2">
    <source>
        <dbReference type="ARBA" id="ARBA00010972"/>
    </source>
</evidence>
<accession>A0AAJ7TKE6</accession>
<dbReference type="InterPro" id="IPR019373">
    <property type="entry name" value="Ribosomal_mL51"/>
</dbReference>
<gene>
    <name evidence="10 11" type="primary">MRPL51</name>
</gene>
<dbReference type="GO" id="GO:0006412">
    <property type="term" value="P:translation"/>
    <property type="evidence" value="ECO:0007669"/>
    <property type="project" value="TreeGrafter"/>
</dbReference>
<evidence type="ECO:0000256" key="5">
    <source>
        <dbReference type="ARBA" id="ARBA00023128"/>
    </source>
</evidence>
<proteinExistence type="inferred from homology"/>
<dbReference type="CTD" id="51258"/>
<evidence type="ECO:0000256" key="1">
    <source>
        <dbReference type="ARBA" id="ARBA00004173"/>
    </source>
</evidence>
<dbReference type="GO" id="GO:0003735">
    <property type="term" value="F:structural constituent of ribosome"/>
    <property type="evidence" value="ECO:0007669"/>
    <property type="project" value="InterPro"/>
</dbReference>